<keyword evidence="1" id="KW-1133">Transmembrane helix</keyword>
<proteinExistence type="predicted"/>
<reference evidence="2" key="1">
    <citation type="submission" date="2018-06" db="EMBL/GenBank/DDBJ databases">
        <authorList>
            <person name="Zhirakovskaya E."/>
        </authorList>
    </citation>
    <scope>NUCLEOTIDE SEQUENCE</scope>
</reference>
<protein>
    <submittedName>
        <fullName evidence="2">Uncharacterized protein</fullName>
    </submittedName>
</protein>
<keyword evidence="1" id="KW-0812">Transmembrane</keyword>
<keyword evidence="1" id="KW-0472">Membrane</keyword>
<evidence type="ECO:0000256" key="1">
    <source>
        <dbReference type="SAM" id="Phobius"/>
    </source>
</evidence>
<dbReference type="AlphaFoldDB" id="A0A3B0YX72"/>
<sequence>MKVAEVSLSTAKLMGQIISAFVSVSDKVLYEIMAAKRMLNNKMVVVLEKANLLKGWKSPDSIATRMRAVVLLNKIGGVLGAIAETTAATREWAQVIEANKDGREFKAAYLTKSAIIKTVAAIGSTLLVIELIWGAAAVGLLVPVIGWIFTLIAIIAGIWLWFFGKNELSPHEFWIRHCYWGKLQYHKKKIRAGKKDKITGQQPVYINYNDMRQSLSVELAEINQILNSFTVKVYWQIEGRATQNRLLWDHGKNILESFPKESGDKPIVRNQISLVIDVIVPSYNKSSQPDIGLLVTGIMNLNSIRSDPNYHLNPYHGKKIDEKLELISSKTKKIFPNIFDCVPNEPRFINAKPAKSQGRSTTLRYRIDGYEVSDNYINKLEIDVHYYPGPTYTVVYPNPAGVRIDIVVDAGTNSTGNFFADDDGIVRRVVSSYLYQKENKYINP</sequence>
<gene>
    <name evidence="2" type="ORF">MNBD_GAMMA12-3900</name>
</gene>
<name>A0A3B0YX72_9ZZZZ</name>
<organism evidence="2">
    <name type="scientific">hydrothermal vent metagenome</name>
    <dbReference type="NCBI Taxonomy" id="652676"/>
    <lineage>
        <taxon>unclassified sequences</taxon>
        <taxon>metagenomes</taxon>
        <taxon>ecological metagenomes</taxon>
    </lineage>
</organism>
<feature type="transmembrane region" description="Helical" evidence="1">
    <location>
        <begin position="144"/>
        <end position="163"/>
    </location>
</feature>
<evidence type="ECO:0000313" key="2">
    <source>
        <dbReference type="EMBL" id="VAW81260.1"/>
    </source>
</evidence>
<accession>A0A3B0YX72</accession>
<dbReference type="EMBL" id="UOFL01000215">
    <property type="protein sequence ID" value="VAW81260.1"/>
    <property type="molecule type" value="Genomic_DNA"/>
</dbReference>
<feature type="transmembrane region" description="Helical" evidence="1">
    <location>
        <begin position="114"/>
        <end position="138"/>
    </location>
</feature>